<reference evidence="6" key="1">
    <citation type="submission" date="2016-06" db="UniProtKB">
        <authorList>
            <consortium name="WormBaseParasite"/>
        </authorList>
    </citation>
    <scope>IDENTIFICATION</scope>
</reference>
<evidence type="ECO:0000256" key="3">
    <source>
        <dbReference type="SAM" id="SignalP"/>
    </source>
</evidence>
<evidence type="ECO:0000256" key="2">
    <source>
        <dbReference type="ARBA" id="ARBA00023134"/>
    </source>
</evidence>
<evidence type="ECO:0000256" key="1">
    <source>
        <dbReference type="ARBA" id="ARBA00022741"/>
    </source>
</evidence>
<dbReference type="AlphaFoldDB" id="A0A183EAB3"/>
<dbReference type="SUPFAM" id="SSF50447">
    <property type="entry name" value="Translation proteins"/>
    <property type="match status" value="2"/>
</dbReference>
<gene>
    <name evidence="4" type="ORF">GPUH_LOCUS17904</name>
</gene>
<keyword evidence="5" id="KW-1185">Reference proteome</keyword>
<feature type="signal peptide" evidence="3">
    <location>
        <begin position="1"/>
        <end position="19"/>
    </location>
</feature>
<keyword evidence="2" id="KW-0342">GTP-binding</keyword>
<sequence length="150" mass="17189">MSWCWQGCLQCIFIGTVSSIERNHEQVELARTGEDVCIKIENTTGEAPKLYGRHFTHEDTLVSRCIFIGTVSSIERNHEQVELARTGEDVCIKIENTTGEAPKLYGRHFTHEDTLLTRETIDVCKEHFREDLTRADWQLVISLKKVLGIL</sequence>
<feature type="chain" id="PRO_5043139081" evidence="3">
    <location>
        <begin position="20"/>
        <end position="150"/>
    </location>
</feature>
<reference evidence="4 5" key="2">
    <citation type="submission" date="2018-11" db="EMBL/GenBank/DDBJ databases">
        <authorList>
            <consortium name="Pathogen Informatics"/>
        </authorList>
    </citation>
    <scope>NUCLEOTIDE SEQUENCE [LARGE SCALE GENOMIC DNA]</scope>
</reference>
<evidence type="ECO:0000313" key="6">
    <source>
        <dbReference type="WBParaSite" id="GPUH_0001792901-mRNA-1"/>
    </source>
</evidence>
<dbReference type="Proteomes" id="UP000271098">
    <property type="component" value="Unassembled WGS sequence"/>
</dbReference>
<accession>A0A183EAB3</accession>
<dbReference type="GO" id="GO:0003743">
    <property type="term" value="F:translation initiation factor activity"/>
    <property type="evidence" value="ECO:0007669"/>
    <property type="project" value="TreeGrafter"/>
</dbReference>
<organism evidence="6">
    <name type="scientific">Gongylonema pulchrum</name>
    <dbReference type="NCBI Taxonomy" id="637853"/>
    <lineage>
        <taxon>Eukaryota</taxon>
        <taxon>Metazoa</taxon>
        <taxon>Ecdysozoa</taxon>
        <taxon>Nematoda</taxon>
        <taxon>Chromadorea</taxon>
        <taxon>Rhabditida</taxon>
        <taxon>Spirurina</taxon>
        <taxon>Spiruromorpha</taxon>
        <taxon>Spiruroidea</taxon>
        <taxon>Gongylonematidae</taxon>
        <taxon>Gongylonema</taxon>
    </lineage>
</organism>
<dbReference type="PANTHER" id="PTHR43381:SF4">
    <property type="entry name" value="EUKARYOTIC TRANSLATION INITIATION FACTOR 5B"/>
    <property type="match status" value="1"/>
</dbReference>
<dbReference type="Gene3D" id="2.40.30.10">
    <property type="entry name" value="Translation factors"/>
    <property type="match status" value="2"/>
</dbReference>
<evidence type="ECO:0000313" key="5">
    <source>
        <dbReference type="Proteomes" id="UP000271098"/>
    </source>
</evidence>
<protein>
    <submittedName>
        <fullName evidence="6">FHA domain-containing protein</fullName>
    </submittedName>
</protein>
<dbReference type="PANTHER" id="PTHR43381">
    <property type="entry name" value="TRANSLATION INITIATION FACTOR IF-2-RELATED"/>
    <property type="match status" value="1"/>
</dbReference>
<dbReference type="EMBL" id="UYRT01085873">
    <property type="protein sequence ID" value="VDN30674.1"/>
    <property type="molecule type" value="Genomic_DNA"/>
</dbReference>
<dbReference type="GO" id="GO:0005739">
    <property type="term" value="C:mitochondrion"/>
    <property type="evidence" value="ECO:0007669"/>
    <property type="project" value="TreeGrafter"/>
</dbReference>
<proteinExistence type="predicted"/>
<dbReference type="InterPro" id="IPR015760">
    <property type="entry name" value="TIF_IF2"/>
</dbReference>
<keyword evidence="1" id="KW-0547">Nucleotide-binding</keyword>
<dbReference type="GO" id="GO:0005525">
    <property type="term" value="F:GTP binding"/>
    <property type="evidence" value="ECO:0007669"/>
    <property type="project" value="UniProtKB-KW"/>
</dbReference>
<evidence type="ECO:0000313" key="4">
    <source>
        <dbReference type="EMBL" id="VDN30674.1"/>
    </source>
</evidence>
<dbReference type="WBParaSite" id="GPUH_0001792901-mRNA-1">
    <property type="protein sequence ID" value="GPUH_0001792901-mRNA-1"/>
    <property type="gene ID" value="GPUH_0001792901"/>
</dbReference>
<dbReference type="InterPro" id="IPR009000">
    <property type="entry name" value="Transl_B-barrel_sf"/>
</dbReference>
<dbReference type="OrthoDB" id="4928at2759"/>
<keyword evidence="3" id="KW-0732">Signal</keyword>
<name>A0A183EAB3_9BILA</name>